<dbReference type="EMBL" id="JBHUHY010000015">
    <property type="protein sequence ID" value="MFD2188010.1"/>
    <property type="molecule type" value="Genomic_DNA"/>
</dbReference>
<reference evidence="2" key="1">
    <citation type="journal article" date="2019" name="Int. J. Syst. Evol. Microbiol.">
        <title>The Global Catalogue of Microorganisms (GCM) 10K type strain sequencing project: providing services to taxonomists for standard genome sequencing and annotation.</title>
        <authorList>
            <consortium name="The Broad Institute Genomics Platform"/>
            <consortium name="The Broad Institute Genome Sequencing Center for Infectious Disease"/>
            <person name="Wu L."/>
            <person name="Ma J."/>
        </authorList>
    </citation>
    <scope>NUCLEOTIDE SEQUENCE [LARGE SCALE GENOMIC DNA]</scope>
    <source>
        <strain evidence="2">DT92</strain>
    </source>
</reference>
<evidence type="ECO:0000313" key="2">
    <source>
        <dbReference type="Proteomes" id="UP001597344"/>
    </source>
</evidence>
<keyword evidence="2" id="KW-1185">Reference proteome</keyword>
<evidence type="ECO:0000313" key="1">
    <source>
        <dbReference type="EMBL" id="MFD2188010.1"/>
    </source>
</evidence>
<dbReference type="Proteomes" id="UP001597344">
    <property type="component" value="Unassembled WGS sequence"/>
</dbReference>
<accession>A0ABW5B0J5</accession>
<name>A0ABW5B0J5_9FLAO</name>
<gene>
    <name evidence="1" type="ORF">ACFSJT_14505</name>
</gene>
<protein>
    <recommendedName>
        <fullName evidence="3">Transcriptional regulator</fullName>
    </recommendedName>
</protein>
<proteinExistence type="predicted"/>
<evidence type="ECO:0008006" key="3">
    <source>
        <dbReference type="Google" id="ProtNLM"/>
    </source>
</evidence>
<organism evidence="1 2">
    <name type="scientific">Aquimarina celericrescens</name>
    <dbReference type="NCBI Taxonomy" id="1964542"/>
    <lineage>
        <taxon>Bacteria</taxon>
        <taxon>Pseudomonadati</taxon>
        <taxon>Bacteroidota</taxon>
        <taxon>Flavobacteriia</taxon>
        <taxon>Flavobacteriales</taxon>
        <taxon>Flavobacteriaceae</taxon>
        <taxon>Aquimarina</taxon>
    </lineage>
</organism>
<dbReference type="RefSeq" id="WP_378321015.1">
    <property type="nucleotide sequence ID" value="NZ_JBHUHY010000015.1"/>
</dbReference>
<sequence length="65" mass="7709">MHKSNIRQRVEHWLLTYGHLINKNALEREIGVSKGMIQKFTKYGKRINDDRIKALFKVLKKMGNI</sequence>
<comment type="caution">
    <text evidence="1">The sequence shown here is derived from an EMBL/GenBank/DDBJ whole genome shotgun (WGS) entry which is preliminary data.</text>
</comment>